<dbReference type="GO" id="GO:0000976">
    <property type="term" value="F:transcription cis-regulatory region binding"/>
    <property type="evidence" value="ECO:0007669"/>
    <property type="project" value="TreeGrafter"/>
</dbReference>
<evidence type="ECO:0000259" key="4">
    <source>
        <dbReference type="PROSITE" id="PS50932"/>
    </source>
</evidence>
<dbReference type="RefSeq" id="WP_055186117.1">
    <property type="nucleotide sequence ID" value="NZ_CYXN01000012.1"/>
</dbReference>
<evidence type="ECO:0000313" key="5">
    <source>
        <dbReference type="EMBL" id="CUN04180.1"/>
    </source>
</evidence>
<dbReference type="Gene3D" id="3.40.50.2300">
    <property type="match status" value="2"/>
</dbReference>
<dbReference type="PROSITE" id="PS50932">
    <property type="entry name" value="HTH_LACI_2"/>
    <property type="match status" value="1"/>
</dbReference>
<dbReference type="Proteomes" id="UP000095649">
    <property type="component" value="Unassembled WGS sequence"/>
</dbReference>
<dbReference type="Pfam" id="PF13377">
    <property type="entry name" value="Peripla_BP_3"/>
    <property type="match status" value="1"/>
</dbReference>
<evidence type="ECO:0000256" key="2">
    <source>
        <dbReference type="ARBA" id="ARBA00023125"/>
    </source>
</evidence>
<accession>A0A173TP44</accession>
<dbReference type="Gene3D" id="1.10.260.40">
    <property type="entry name" value="lambda repressor-like DNA-binding domains"/>
    <property type="match status" value="1"/>
</dbReference>
<feature type="domain" description="HTH lacI-type" evidence="4">
    <location>
        <begin position="2"/>
        <end position="56"/>
    </location>
</feature>
<sequence length="335" mass="36970">MPSLKDLAKECGVSVATVSKALNNQPDIAPATRERIRAAARRMGYLPNAAARALKTNRTYNLGVLFVDEKQSGLTHEYFSAVLDSFKVEAEKRGYDITFINHNISGKSMSYLEHCHYRGVDGVVIACVNFYDPQVVELVNGDVPVVTIDHVFNNRMAILSDNVVGTKALVQQAWACGHRRIAFIHGEKTAVTENRLAGFYQACEELGLKVPEEYVRCGVYHDVDRCAEETRALLALSQRPTCIIFPDDFSALGGYNALTEAGLSIPEDISVMGYDGIYLSRVVKPPLVTYQQNTKSLGRLAADKLIELIEHPRVTLPEQIRVSGKLLDGGSVRIL</sequence>
<gene>
    <name evidence="5" type="primary">rbsR_1</name>
    <name evidence="5" type="ORF">ERS852582_01664</name>
</gene>
<evidence type="ECO:0000313" key="6">
    <source>
        <dbReference type="Proteomes" id="UP000095649"/>
    </source>
</evidence>
<organism evidence="5 6">
    <name type="scientific">Faecalibacterium prausnitzii</name>
    <dbReference type="NCBI Taxonomy" id="853"/>
    <lineage>
        <taxon>Bacteria</taxon>
        <taxon>Bacillati</taxon>
        <taxon>Bacillota</taxon>
        <taxon>Clostridia</taxon>
        <taxon>Eubacteriales</taxon>
        <taxon>Oscillospiraceae</taxon>
        <taxon>Faecalibacterium</taxon>
    </lineage>
</organism>
<keyword evidence="3" id="KW-0804">Transcription</keyword>
<evidence type="ECO:0000256" key="3">
    <source>
        <dbReference type="ARBA" id="ARBA00023163"/>
    </source>
</evidence>
<dbReference type="OrthoDB" id="9789891at2"/>
<dbReference type="GO" id="GO:0003700">
    <property type="term" value="F:DNA-binding transcription factor activity"/>
    <property type="evidence" value="ECO:0007669"/>
    <property type="project" value="TreeGrafter"/>
</dbReference>
<reference evidence="5 6" key="1">
    <citation type="submission" date="2015-09" db="EMBL/GenBank/DDBJ databases">
        <authorList>
            <consortium name="Pathogen Informatics"/>
        </authorList>
    </citation>
    <scope>NUCLEOTIDE SEQUENCE [LARGE SCALE GENOMIC DNA]</scope>
    <source>
        <strain evidence="5 6">2789STDY5834970</strain>
    </source>
</reference>
<dbReference type="AlphaFoldDB" id="A0A173TP44"/>
<dbReference type="Pfam" id="PF00356">
    <property type="entry name" value="LacI"/>
    <property type="match status" value="1"/>
</dbReference>
<dbReference type="InterPro" id="IPR028082">
    <property type="entry name" value="Peripla_BP_I"/>
</dbReference>
<proteinExistence type="predicted"/>
<dbReference type="PANTHER" id="PTHR30146:SF109">
    <property type="entry name" value="HTH-TYPE TRANSCRIPTIONAL REGULATOR GALS"/>
    <property type="match status" value="1"/>
</dbReference>
<dbReference type="EMBL" id="CYXN01000012">
    <property type="protein sequence ID" value="CUN04180.1"/>
    <property type="molecule type" value="Genomic_DNA"/>
</dbReference>
<dbReference type="SUPFAM" id="SSF47413">
    <property type="entry name" value="lambda repressor-like DNA-binding domains"/>
    <property type="match status" value="1"/>
</dbReference>
<dbReference type="InterPro" id="IPR046335">
    <property type="entry name" value="LacI/GalR-like_sensor"/>
</dbReference>
<dbReference type="PANTHER" id="PTHR30146">
    <property type="entry name" value="LACI-RELATED TRANSCRIPTIONAL REPRESSOR"/>
    <property type="match status" value="1"/>
</dbReference>
<name>A0A173TP44_9FIRM</name>
<dbReference type="SMART" id="SM00354">
    <property type="entry name" value="HTH_LACI"/>
    <property type="match status" value="1"/>
</dbReference>
<dbReference type="CDD" id="cd01392">
    <property type="entry name" value="HTH_LacI"/>
    <property type="match status" value="1"/>
</dbReference>
<dbReference type="SUPFAM" id="SSF53822">
    <property type="entry name" value="Periplasmic binding protein-like I"/>
    <property type="match status" value="1"/>
</dbReference>
<dbReference type="CDD" id="cd06267">
    <property type="entry name" value="PBP1_LacI_sugar_binding-like"/>
    <property type="match status" value="1"/>
</dbReference>
<protein>
    <submittedName>
        <fullName evidence="5">Ribose operon repressor</fullName>
    </submittedName>
</protein>
<evidence type="ECO:0000256" key="1">
    <source>
        <dbReference type="ARBA" id="ARBA00023015"/>
    </source>
</evidence>
<dbReference type="InterPro" id="IPR000843">
    <property type="entry name" value="HTH_LacI"/>
</dbReference>
<keyword evidence="2" id="KW-0238">DNA-binding</keyword>
<dbReference type="InterPro" id="IPR010982">
    <property type="entry name" value="Lambda_DNA-bd_dom_sf"/>
</dbReference>
<keyword evidence="1" id="KW-0805">Transcription regulation</keyword>